<dbReference type="AlphaFoldDB" id="A5FUN0"/>
<organism evidence="2 3">
    <name type="scientific">Acidiphilium cryptum (strain JF-5)</name>
    <dbReference type="NCBI Taxonomy" id="349163"/>
    <lineage>
        <taxon>Bacteria</taxon>
        <taxon>Pseudomonadati</taxon>
        <taxon>Pseudomonadota</taxon>
        <taxon>Alphaproteobacteria</taxon>
        <taxon>Acetobacterales</taxon>
        <taxon>Acidocellaceae</taxon>
        <taxon>Acidiphilium</taxon>
    </lineage>
</organism>
<evidence type="ECO:0000256" key="1">
    <source>
        <dbReference type="SAM" id="MobiDB-lite"/>
    </source>
</evidence>
<keyword evidence="3" id="KW-1185">Reference proteome</keyword>
<protein>
    <submittedName>
        <fullName evidence="2">Uncharacterized protein</fullName>
    </submittedName>
</protein>
<dbReference type="EMBL" id="CP000697">
    <property type="protein sequence ID" value="ABQ29312.1"/>
    <property type="molecule type" value="Genomic_DNA"/>
</dbReference>
<sequence length="186" mass="20934">MSEILDPRYYRLVAPVNVWVCIGRARAERSGGRAGAMHPIYLAAGLLPGDELVEYWREAFVVFAEGMERWPVQFETPFDRDEGIRNQPTVGKSVPEGIRQFCLRPLPGGPRHRAQEQAPADQNRHPVQASRVVRLDPDVEGNQARMFRSPVMATQYLAGTLLGLRLTGQFRPDIAHHAPKRWLAAS</sequence>
<feature type="region of interest" description="Disordered" evidence="1">
    <location>
        <begin position="106"/>
        <end position="129"/>
    </location>
</feature>
<name>A5FUN0_ACICJ</name>
<dbReference type="Proteomes" id="UP000000245">
    <property type="component" value="Chromosome"/>
</dbReference>
<reference evidence="2 3" key="1">
    <citation type="submission" date="2007-05" db="EMBL/GenBank/DDBJ databases">
        <title>Complete sequence of chromosome of Acidiphilium cryptum JF-5.</title>
        <authorList>
            <consortium name="US DOE Joint Genome Institute"/>
            <person name="Copeland A."/>
            <person name="Lucas S."/>
            <person name="Lapidus A."/>
            <person name="Barry K."/>
            <person name="Detter J.C."/>
            <person name="Glavina del Rio T."/>
            <person name="Hammon N."/>
            <person name="Israni S."/>
            <person name="Dalin E."/>
            <person name="Tice H."/>
            <person name="Pitluck S."/>
            <person name="Sims D."/>
            <person name="Brettin T."/>
            <person name="Bruce D."/>
            <person name="Han C."/>
            <person name="Schmutz J."/>
            <person name="Larimer F."/>
            <person name="Land M."/>
            <person name="Hauser L."/>
            <person name="Kyrpides N."/>
            <person name="Kim E."/>
            <person name="Magnuson T."/>
            <person name="Richardson P."/>
        </authorList>
    </citation>
    <scope>NUCLEOTIDE SEQUENCE [LARGE SCALE GENOMIC DNA]</scope>
    <source>
        <strain evidence="2 3">JF-5</strain>
    </source>
</reference>
<dbReference type="RefSeq" id="WP_011941265.1">
    <property type="nucleotide sequence ID" value="NC_009484.1"/>
</dbReference>
<dbReference type="KEGG" id="acr:Acry_0083"/>
<accession>A5FUN0</accession>
<proteinExistence type="predicted"/>
<evidence type="ECO:0000313" key="3">
    <source>
        <dbReference type="Proteomes" id="UP000000245"/>
    </source>
</evidence>
<gene>
    <name evidence="2" type="ordered locus">Acry_0083</name>
</gene>
<evidence type="ECO:0000313" key="2">
    <source>
        <dbReference type="EMBL" id="ABQ29312.1"/>
    </source>
</evidence>
<dbReference type="HOGENOM" id="CLU_1451516_0_0_5"/>